<proteinExistence type="predicted"/>
<keyword evidence="2" id="KW-1185">Reference proteome</keyword>
<gene>
    <name evidence="1" type="ORF">CALMAC_LOCUS5176</name>
</gene>
<organism evidence="1 2">
    <name type="scientific">Callosobruchus maculatus</name>
    <name type="common">Southern cowpea weevil</name>
    <name type="synonym">Pulse bruchid</name>
    <dbReference type="NCBI Taxonomy" id="64391"/>
    <lineage>
        <taxon>Eukaryota</taxon>
        <taxon>Metazoa</taxon>
        <taxon>Ecdysozoa</taxon>
        <taxon>Arthropoda</taxon>
        <taxon>Hexapoda</taxon>
        <taxon>Insecta</taxon>
        <taxon>Pterygota</taxon>
        <taxon>Neoptera</taxon>
        <taxon>Endopterygota</taxon>
        <taxon>Coleoptera</taxon>
        <taxon>Polyphaga</taxon>
        <taxon>Cucujiformia</taxon>
        <taxon>Chrysomeloidea</taxon>
        <taxon>Chrysomelidae</taxon>
        <taxon>Bruchinae</taxon>
        <taxon>Bruchini</taxon>
        <taxon>Callosobruchus</taxon>
    </lineage>
</organism>
<reference evidence="1 2" key="1">
    <citation type="submission" date="2019-01" db="EMBL/GenBank/DDBJ databases">
        <authorList>
            <person name="Sayadi A."/>
        </authorList>
    </citation>
    <scope>NUCLEOTIDE SEQUENCE [LARGE SCALE GENOMIC DNA]</scope>
</reference>
<dbReference type="EMBL" id="CAACVG010006732">
    <property type="protein sequence ID" value="VEN41300.1"/>
    <property type="molecule type" value="Genomic_DNA"/>
</dbReference>
<evidence type="ECO:0000313" key="2">
    <source>
        <dbReference type="Proteomes" id="UP000410492"/>
    </source>
</evidence>
<evidence type="ECO:0000313" key="1">
    <source>
        <dbReference type="EMBL" id="VEN41300.1"/>
    </source>
</evidence>
<accession>A0A653C0C7</accession>
<sequence length="14" mass="1666">MHTYIFTLIVNSVQ</sequence>
<dbReference type="Proteomes" id="UP000410492">
    <property type="component" value="Unassembled WGS sequence"/>
</dbReference>
<protein>
    <submittedName>
        <fullName evidence="1">Uncharacterized protein</fullName>
    </submittedName>
</protein>
<name>A0A653C0C7_CALMS</name>